<dbReference type="PROSITE" id="PS51891">
    <property type="entry name" value="CENP_V_GFA"/>
    <property type="match status" value="1"/>
</dbReference>
<keyword evidence="4" id="KW-0456">Lyase</keyword>
<dbReference type="RefSeq" id="XP_040679995.1">
    <property type="nucleotide sequence ID" value="XM_040822190.1"/>
</dbReference>
<proteinExistence type="inferred from homology"/>
<feature type="domain" description="CENP-V/GFA" evidence="5">
    <location>
        <begin position="4"/>
        <end position="118"/>
    </location>
</feature>
<evidence type="ECO:0000256" key="1">
    <source>
        <dbReference type="ARBA" id="ARBA00005495"/>
    </source>
</evidence>
<dbReference type="Proteomes" id="UP000030816">
    <property type="component" value="Unassembled WGS sequence"/>
</dbReference>
<evidence type="ECO:0000313" key="7">
    <source>
        <dbReference type="Proteomes" id="UP000030816"/>
    </source>
</evidence>
<dbReference type="Pfam" id="PF04828">
    <property type="entry name" value="GFA"/>
    <property type="match status" value="1"/>
</dbReference>
<dbReference type="HOGENOM" id="CLU_055491_3_6_1"/>
<dbReference type="AlphaFoldDB" id="A0A0B2WZC4"/>
<keyword evidence="2" id="KW-0479">Metal-binding</keyword>
<dbReference type="InterPro" id="IPR011057">
    <property type="entry name" value="Mss4-like_sf"/>
</dbReference>
<dbReference type="STRING" id="1081103.A0A0B2WZC4"/>
<accession>A0A0B2WZC4</accession>
<gene>
    <name evidence="6" type="ORF">MAM_03391</name>
</gene>
<dbReference type="OrthoDB" id="2212170at2759"/>
<dbReference type="PANTHER" id="PTHR33337:SF30">
    <property type="entry name" value="DUF636 DOMAIN PROTEIN (AFU_ORTHOLOGUE AFUA_1G03180)"/>
    <property type="match status" value="1"/>
</dbReference>
<keyword evidence="3" id="KW-0862">Zinc</keyword>
<evidence type="ECO:0000256" key="4">
    <source>
        <dbReference type="ARBA" id="ARBA00023239"/>
    </source>
</evidence>
<dbReference type="PANTHER" id="PTHR33337">
    <property type="entry name" value="GFA DOMAIN-CONTAINING PROTEIN"/>
    <property type="match status" value="1"/>
</dbReference>
<dbReference type="Gene3D" id="3.90.1590.10">
    <property type="entry name" value="glutathione-dependent formaldehyde- activating enzyme (gfa)"/>
    <property type="match status" value="1"/>
</dbReference>
<dbReference type="SUPFAM" id="SSF51316">
    <property type="entry name" value="Mss4-like"/>
    <property type="match status" value="1"/>
</dbReference>
<dbReference type="EMBL" id="AZHE01000006">
    <property type="protein sequence ID" value="KHN98929.1"/>
    <property type="molecule type" value="Genomic_DNA"/>
</dbReference>
<organism evidence="6 7">
    <name type="scientific">Metarhizium album (strain ARSEF 1941)</name>
    <dbReference type="NCBI Taxonomy" id="1081103"/>
    <lineage>
        <taxon>Eukaryota</taxon>
        <taxon>Fungi</taxon>
        <taxon>Dikarya</taxon>
        <taxon>Ascomycota</taxon>
        <taxon>Pezizomycotina</taxon>
        <taxon>Sordariomycetes</taxon>
        <taxon>Hypocreomycetidae</taxon>
        <taxon>Hypocreales</taxon>
        <taxon>Clavicipitaceae</taxon>
        <taxon>Metarhizium</taxon>
    </lineage>
</organism>
<dbReference type="GeneID" id="63737846"/>
<keyword evidence="7" id="KW-1185">Reference proteome</keyword>
<comment type="caution">
    <text evidence="6">The sequence shown here is derived from an EMBL/GenBank/DDBJ whole genome shotgun (WGS) entry which is preliminary data.</text>
</comment>
<evidence type="ECO:0000256" key="2">
    <source>
        <dbReference type="ARBA" id="ARBA00022723"/>
    </source>
</evidence>
<protein>
    <submittedName>
        <fullName evidence="6">DUF636 domain-containing protein</fullName>
    </submittedName>
</protein>
<dbReference type="InterPro" id="IPR006913">
    <property type="entry name" value="CENP-V/GFA"/>
</dbReference>
<evidence type="ECO:0000259" key="5">
    <source>
        <dbReference type="PROSITE" id="PS51891"/>
    </source>
</evidence>
<dbReference type="GO" id="GO:0016846">
    <property type="term" value="F:carbon-sulfur lyase activity"/>
    <property type="evidence" value="ECO:0007669"/>
    <property type="project" value="InterPro"/>
</dbReference>
<reference evidence="6 7" key="1">
    <citation type="journal article" date="2014" name="Proc. Natl. Acad. Sci. U.S.A.">
        <title>Trajectory and genomic determinants of fungal-pathogen speciation and host adaptation.</title>
        <authorList>
            <person name="Hu X."/>
            <person name="Xiao G."/>
            <person name="Zheng P."/>
            <person name="Shang Y."/>
            <person name="Su Y."/>
            <person name="Zhang X."/>
            <person name="Liu X."/>
            <person name="Zhan S."/>
            <person name="St Leger R.J."/>
            <person name="Wang C."/>
        </authorList>
    </citation>
    <scope>NUCLEOTIDE SEQUENCE [LARGE SCALE GENOMIC DNA]</scope>
    <source>
        <strain evidence="6 7">ARSEF 1941</strain>
    </source>
</reference>
<evidence type="ECO:0000313" key="6">
    <source>
        <dbReference type="EMBL" id="KHN98929.1"/>
    </source>
</evidence>
<evidence type="ECO:0000256" key="3">
    <source>
        <dbReference type="ARBA" id="ARBA00022833"/>
    </source>
</evidence>
<sequence length="138" mass="14745">MTTTKGSCACREIEFQFEGEPAVTALCHCTDCQKWTGGAFTSNAVVPRRSFQVTKGTPKTWDARGDSGKVNKRFFCGNCGSSLYTELEVMPDMACVKAGSLDGGAASLGNRIGVEFYTKDRVGYLGSCEGAKQEPAFG</sequence>
<name>A0A0B2WZC4_METAS</name>
<comment type="similarity">
    <text evidence="1">Belongs to the Gfa family.</text>
</comment>
<dbReference type="GO" id="GO:0046872">
    <property type="term" value="F:metal ion binding"/>
    <property type="evidence" value="ECO:0007669"/>
    <property type="project" value="UniProtKB-KW"/>
</dbReference>